<sequence>MCRWRSWVDRRPAGPTGQGSAADLAAPGSAHLPPAGWQADPVAQAPVGPVRATDEVVRETKLDAAQFVQFPHGGVTQLDLGRGQVSGELCRNHPLSTATELTWAQIEDEAFLALPESAGPLRDFWLATDRRTRPARIGGVVSSIEATAEGVTAGVGVCLVAAGSAPFLSRPGIVAVPVLDLPPSRLVLA</sequence>
<evidence type="ECO:0000256" key="5">
    <source>
        <dbReference type="SAM" id="MobiDB-lite"/>
    </source>
</evidence>
<dbReference type="EMBL" id="NMVQ01000001">
    <property type="protein sequence ID" value="OYO25383.1"/>
    <property type="molecule type" value="Genomic_DNA"/>
</dbReference>
<evidence type="ECO:0000256" key="4">
    <source>
        <dbReference type="ARBA" id="ARBA00023163"/>
    </source>
</evidence>
<feature type="region of interest" description="Disordered" evidence="5">
    <location>
        <begin position="1"/>
        <end position="43"/>
    </location>
</feature>
<dbReference type="AlphaFoldDB" id="A0A255HE67"/>
<organism evidence="7 8">
    <name type="scientific">Enemella dayhoffiae</name>
    <dbReference type="NCBI Taxonomy" id="2016507"/>
    <lineage>
        <taxon>Bacteria</taxon>
        <taxon>Bacillati</taxon>
        <taxon>Actinomycetota</taxon>
        <taxon>Actinomycetes</taxon>
        <taxon>Propionibacteriales</taxon>
        <taxon>Propionibacteriaceae</taxon>
        <taxon>Enemella</taxon>
    </lineage>
</organism>
<proteinExistence type="inferred from homology"/>
<keyword evidence="8" id="KW-1185">Reference proteome</keyword>
<evidence type="ECO:0000256" key="2">
    <source>
        <dbReference type="ARBA" id="ARBA00023015"/>
    </source>
</evidence>
<dbReference type="InterPro" id="IPR005119">
    <property type="entry name" value="LysR_subst-bd"/>
</dbReference>
<feature type="compositionally biased region" description="Basic and acidic residues" evidence="5">
    <location>
        <begin position="1"/>
        <end position="12"/>
    </location>
</feature>
<evidence type="ECO:0000256" key="1">
    <source>
        <dbReference type="ARBA" id="ARBA00009437"/>
    </source>
</evidence>
<evidence type="ECO:0000256" key="3">
    <source>
        <dbReference type="ARBA" id="ARBA00023125"/>
    </source>
</evidence>
<dbReference type="PANTHER" id="PTHR30346">
    <property type="entry name" value="TRANSCRIPTIONAL DUAL REGULATOR HCAR-RELATED"/>
    <property type="match status" value="1"/>
</dbReference>
<dbReference type="GO" id="GO:0003677">
    <property type="term" value="F:DNA binding"/>
    <property type="evidence" value="ECO:0007669"/>
    <property type="project" value="UniProtKB-KW"/>
</dbReference>
<dbReference type="Proteomes" id="UP000216311">
    <property type="component" value="Unassembled WGS sequence"/>
</dbReference>
<protein>
    <recommendedName>
        <fullName evidence="6">LysR substrate-binding domain-containing protein</fullName>
    </recommendedName>
</protein>
<evidence type="ECO:0000313" key="7">
    <source>
        <dbReference type="EMBL" id="OYO25383.1"/>
    </source>
</evidence>
<dbReference type="GO" id="GO:0032993">
    <property type="term" value="C:protein-DNA complex"/>
    <property type="evidence" value="ECO:0007669"/>
    <property type="project" value="TreeGrafter"/>
</dbReference>
<keyword evidence="4" id="KW-0804">Transcription</keyword>
<keyword evidence="3" id="KW-0238">DNA-binding</keyword>
<dbReference type="OrthoDB" id="3181812at2"/>
<dbReference type="GO" id="GO:0003700">
    <property type="term" value="F:DNA-binding transcription factor activity"/>
    <property type="evidence" value="ECO:0007669"/>
    <property type="project" value="TreeGrafter"/>
</dbReference>
<name>A0A255HE67_9ACTN</name>
<accession>A0A255HE67</accession>
<dbReference type="SUPFAM" id="SSF53850">
    <property type="entry name" value="Periplasmic binding protein-like II"/>
    <property type="match status" value="1"/>
</dbReference>
<dbReference type="Pfam" id="PF03466">
    <property type="entry name" value="LysR_substrate"/>
    <property type="match status" value="1"/>
</dbReference>
<dbReference type="CDD" id="cd05466">
    <property type="entry name" value="PBP2_LTTR_substrate"/>
    <property type="match status" value="1"/>
</dbReference>
<comment type="similarity">
    <text evidence="1">Belongs to the LysR transcriptional regulatory family.</text>
</comment>
<dbReference type="PANTHER" id="PTHR30346:SF0">
    <property type="entry name" value="HCA OPERON TRANSCRIPTIONAL ACTIVATOR HCAR"/>
    <property type="match status" value="1"/>
</dbReference>
<comment type="caution">
    <text evidence="7">The sequence shown here is derived from an EMBL/GenBank/DDBJ whole genome shotgun (WGS) entry which is preliminary data.</text>
</comment>
<evidence type="ECO:0000313" key="8">
    <source>
        <dbReference type="Proteomes" id="UP000216311"/>
    </source>
</evidence>
<reference evidence="7 8" key="1">
    <citation type="submission" date="2017-07" db="EMBL/GenBank/DDBJ databases">
        <title>Draft whole genome sequences of clinical Proprionibacteriaceae strains.</title>
        <authorList>
            <person name="Bernier A.-M."/>
            <person name="Bernard K."/>
            <person name="Domingo M.-C."/>
        </authorList>
    </citation>
    <scope>NUCLEOTIDE SEQUENCE [LARGE SCALE GENOMIC DNA]</scope>
    <source>
        <strain evidence="7 8">NML 130396</strain>
    </source>
</reference>
<evidence type="ECO:0000259" key="6">
    <source>
        <dbReference type="Pfam" id="PF03466"/>
    </source>
</evidence>
<gene>
    <name evidence="7" type="ORF">CGZ93_02205</name>
</gene>
<keyword evidence="2" id="KW-0805">Transcription regulation</keyword>
<dbReference type="Gene3D" id="3.40.190.10">
    <property type="entry name" value="Periplasmic binding protein-like II"/>
    <property type="match status" value="2"/>
</dbReference>
<feature type="domain" description="LysR substrate-binding" evidence="6">
    <location>
        <begin position="91"/>
        <end position="186"/>
    </location>
</feature>